<evidence type="ECO:0000313" key="2">
    <source>
        <dbReference type="Proteomes" id="UP001457282"/>
    </source>
</evidence>
<keyword evidence="2" id="KW-1185">Reference proteome</keyword>
<accession>A0AAW1XPN6</accession>
<protein>
    <submittedName>
        <fullName evidence="1">Uncharacterized protein</fullName>
    </submittedName>
</protein>
<name>A0AAW1XPN6_RUBAR</name>
<reference evidence="1 2" key="1">
    <citation type="journal article" date="2023" name="G3 (Bethesda)">
        <title>A chromosome-length genome assembly and annotation of blackberry (Rubus argutus, cv. 'Hillquist').</title>
        <authorList>
            <person name="Bruna T."/>
            <person name="Aryal R."/>
            <person name="Dudchenko O."/>
            <person name="Sargent D.J."/>
            <person name="Mead D."/>
            <person name="Buti M."/>
            <person name="Cavallini A."/>
            <person name="Hytonen T."/>
            <person name="Andres J."/>
            <person name="Pham M."/>
            <person name="Weisz D."/>
            <person name="Mascagni F."/>
            <person name="Usai G."/>
            <person name="Natali L."/>
            <person name="Bassil N."/>
            <person name="Fernandez G.E."/>
            <person name="Lomsadze A."/>
            <person name="Armour M."/>
            <person name="Olukolu B."/>
            <person name="Poorten T."/>
            <person name="Britton C."/>
            <person name="Davik J."/>
            <person name="Ashrafi H."/>
            <person name="Aiden E.L."/>
            <person name="Borodovsky M."/>
            <person name="Worthington M."/>
        </authorList>
    </citation>
    <scope>NUCLEOTIDE SEQUENCE [LARGE SCALE GENOMIC DNA]</scope>
    <source>
        <strain evidence="1">PI 553951</strain>
    </source>
</reference>
<dbReference type="AlphaFoldDB" id="A0AAW1XPN6"/>
<proteinExistence type="predicted"/>
<comment type="caution">
    <text evidence="1">The sequence shown here is derived from an EMBL/GenBank/DDBJ whole genome shotgun (WGS) entry which is preliminary data.</text>
</comment>
<organism evidence="1 2">
    <name type="scientific">Rubus argutus</name>
    <name type="common">Southern blackberry</name>
    <dbReference type="NCBI Taxonomy" id="59490"/>
    <lineage>
        <taxon>Eukaryota</taxon>
        <taxon>Viridiplantae</taxon>
        <taxon>Streptophyta</taxon>
        <taxon>Embryophyta</taxon>
        <taxon>Tracheophyta</taxon>
        <taxon>Spermatophyta</taxon>
        <taxon>Magnoliopsida</taxon>
        <taxon>eudicotyledons</taxon>
        <taxon>Gunneridae</taxon>
        <taxon>Pentapetalae</taxon>
        <taxon>rosids</taxon>
        <taxon>fabids</taxon>
        <taxon>Rosales</taxon>
        <taxon>Rosaceae</taxon>
        <taxon>Rosoideae</taxon>
        <taxon>Rosoideae incertae sedis</taxon>
        <taxon>Rubus</taxon>
    </lineage>
</organism>
<dbReference type="EMBL" id="JBEDUW010000003">
    <property type="protein sequence ID" value="KAK9938772.1"/>
    <property type="molecule type" value="Genomic_DNA"/>
</dbReference>
<sequence>MPERYDRNLAENTVKAIKKIDNVRVDREANHHEKRMMSNITKTKIKAAKELSQSVDLVKAPAAVQQVPLTPYGRNSRFPKSKWTKTVPWRSNFIIRDASFRCLLLASFRFLYGAYKSICVFLSF</sequence>
<dbReference type="Proteomes" id="UP001457282">
    <property type="component" value="Unassembled WGS sequence"/>
</dbReference>
<gene>
    <name evidence="1" type="ORF">M0R45_015493</name>
</gene>
<evidence type="ECO:0000313" key="1">
    <source>
        <dbReference type="EMBL" id="KAK9938772.1"/>
    </source>
</evidence>